<feature type="region of interest" description="Disordered" evidence="1">
    <location>
        <begin position="206"/>
        <end position="268"/>
    </location>
</feature>
<feature type="region of interest" description="Disordered" evidence="1">
    <location>
        <begin position="540"/>
        <end position="577"/>
    </location>
</feature>
<dbReference type="AlphaFoldDB" id="Q23YE5"/>
<feature type="compositionally biased region" description="Polar residues" evidence="1">
    <location>
        <begin position="232"/>
        <end position="244"/>
    </location>
</feature>
<feature type="compositionally biased region" description="Polar residues" evidence="1">
    <location>
        <begin position="211"/>
        <end position="222"/>
    </location>
</feature>
<feature type="compositionally biased region" description="Low complexity" evidence="1">
    <location>
        <begin position="256"/>
        <end position="268"/>
    </location>
</feature>
<feature type="compositionally biased region" description="Polar residues" evidence="1">
    <location>
        <begin position="170"/>
        <end position="186"/>
    </location>
</feature>
<dbReference type="HOGENOM" id="CLU_355474_0_0_1"/>
<feature type="region of interest" description="Disordered" evidence="1">
    <location>
        <begin position="146"/>
        <end position="194"/>
    </location>
</feature>
<feature type="compositionally biased region" description="Basic and acidic residues" evidence="1">
    <location>
        <begin position="361"/>
        <end position="379"/>
    </location>
</feature>
<dbReference type="KEGG" id="tet:TTHERM_00898190"/>
<feature type="region of interest" description="Disordered" evidence="1">
    <location>
        <begin position="652"/>
        <end position="677"/>
    </location>
</feature>
<proteinExistence type="predicted"/>
<feature type="compositionally biased region" description="Polar residues" evidence="1">
    <location>
        <begin position="655"/>
        <end position="677"/>
    </location>
</feature>
<dbReference type="InParanoid" id="Q23YE5"/>
<sequence length="704" mass="81497">MYFAKVLNEDKCGKLYVNRRQSLQTTQNTEQSKMYGQVEQQDLKRAKRQIFRRKSYADCGKGLYKSSYVQKVDALCPISTISQHVKIEQQLKEEMNFSSQCQKQTMSTGTFLKSVRFTAKMKRTRILNKHRGSQFNINVNLNELNIEKSPSQRGQSHGLDTPRRRDDSRQNSIVNTPSWKTVNGIQSPLEDKKNGKKNLKSMMLISDGSKPLSQFQRSQSKTVAKKEGEQTPIDQQINSSNQIKDNLKPQEKEDQSNSSFSNSQMSNKQQTEVCIPTLSNINSQFNVNFNGLRHQNSIQLNKEDADPKSSSISQFQDEVIETSLTKINKKYSDDQTPEKQFDKLETLKEEHALEALAHQQSIRERKRSISADSGREKKIGNSQFSKFANEENKGDSSQQFNQISLKIPLIQKIELDKSNKFTLKRQLSNRETPSSSLYSQSNFDGSKQSQQKFMYVTNYWRFVEKVHSNSNQILQNIQNQRREQAQLLNQQQITIPFVPIKKFHKKIKIDFENQEYFKTTLTSRFSQAESQEINKGYLSSRLSSPLKSNRKQNSKLSLKGAKTFQKPQTSEQELIQQKSGQSLLKNKQYKQKIPSGVLFQDDNSQQNLKLLYSPRQNHYRSASHDASIQDHQKKQWLAPLSQHNIGEQIKKHESQYQQTNIKKSRQSSPLSGKKNSFSRTQMYFDNYQVQKVNQKQLVNSSKKL</sequence>
<evidence type="ECO:0000256" key="1">
    <source>
        <dbReference type="SAM" id="MobiDB-lite"/>
    </source>
</evidence>
<dbReference type="Proteomes" id="UP000009168">
    <property type="component" value="Unassembled WGS sequence"/>
</dbReference>
<dbReference type="EMBL" id="GG662601">
    <property type="protein sequence ID" value="EAS01519.2"/>
    <property type="molecule type" value="Genomic_DNA"/>
</dbReference>
<name>Q23YE5_TETTS</name>
<feature type="compositionally biased region" description="Basic and acidic residues" evidence="1">
    <location>
        <begin position="245"/>
        <end position="255"/>
    </location>
</feature>
<feature type="compositionally biased region" description="Basic and acidic residues" evidence="1">
    <location>
        <begin position="160"/>
        <end position="169"/>
    </location>
</feature>
<keyword evidence="3" id="KW-1185">Reference proteome</keyword>
<organism evidence="2 3">
    <name type="scientific">Tetrahymena thermophila (strain SB210)</name>
    <dbReference type="NCBI Taxonomy" id="312017"/>
    <lineage>
        <taxon>Eukaryota</taxon>
        <taxon>Sar</taxon>
        <taxon>Alveolata</taxon>
        <taxon>Ciliophora</taxon>
        <taxon>Intramacronucleata</taxon>
        <taxon>Oligohymenophorea</taxon>
        <taxon>Hymenostomatida</taxon>
        <taxon>Tetrahymenina</taxon>
        <taxon>Tetrahymenidae</taxon>
        <taxon>Tetrahymena</taxon>
    </lineage>
</organism>
<dbReference type="RefSeq" id="XP_001021764.2">
    <property type="nucleotide sequence ID" value="XM_001021764.2"/>
</dbReference>
<evidence type="ECO:0000313" key="3">
    <source>
        <dbReference type="Proteomes" id="UP000009168"/>
    </source>
</evidence>
<protein>
    <submittedName>
        <fullName evidence="2">Uncharacterized protein</fullName>
    </submittedName>
</protein>
<reference evidence="3" key="1">
    <citation type="journal article" date="2006" name="PLoS Biol.">
        <title>Macronuclear genome sequence of the ciliate Tetrahymena thermophila, a model eukaryote.</title>
        <authorList>
            <person name="Eisen J.A."/>
            <person name="Coyne R.S."/>
            <person name="Wu M."/>
            <person name="Wu D."/>
            <person name="Thiagarajan M."/>
            <person name="Wortman J.R."/>
            <person name="Badger J.H."/>
            <person name="Ren Q."/>
            <person name="Amedeo P."/>
            <person name="Jones K.M."/>
            <person name="Tallon L.J."/>
            <person name="Delcher A.L."/>
            <person name="Salzberg S.L."/>
            <person name="Silva J.C."/>
            <person name="Haas B.J."/>
            <person name="Majoros W.H."/>
            <person name="Farzad M."/>
            <person name="Carlton J.M."/>
            <person name="Smith R.K. Jr."/>
            <person name="Garg J."/>
            <person name="Pearlman R.E."/>
            <person name="Karrer K.M."/>
            <person name="Sun L."/>
            <person name="Manning G."/>
            <person name="Elde N.C."/>
            <person name="Turkewitz A.P."/>
            <person name="Asai D.J."/>
            <person name="Wilkes D.E."/>
            <person name="Wang Y."/>
            <person name="Cai H."/>
            <person name="Collins K."/>
            <person name="Stewart B.A."/>
            <person name="Lee S.R."/>
            <person name="Wilamowska K."/>
            <person name="Weinberg Z."/>
            <person name="Ruzzo W.L."/>
            <person name="Wloga D."/>
            <person name="Gaertig J."/>
            <person name="Frankel J."/>
            <person name="Tsao C.-C."/>
            <person name="Gorovsky M.A."/>
            <person name="Keeling P.J."/>
            <person name="Waller R.F."/>
            <person name="Patron N.J."/>
            <person name="Cherry J.M."/>
            <person name="Stover N.A."/>
            <person name="Krieger C.J."/>
            <person name="del Toro C."/>
            <person name="Ryder H.F."/>
            <person name="Williamson S.C."/>
            <person name="Barbeau R.A."/>
            <person name="Hamilton E.P."/>
            <person name="Orias E."/>
        </authorList>
    </citation>
    <scope>NUCLEOTIDE SEQUENCE [LARGE SCALE GENOMIC DNA]</scope>
    <source>
        <strain evidence="3">SB210</strain>
    </source>
</reference>
<accession>Q23YE5</accession>
<feature type="region of interest" description="Disordered" evidence="1">
    <location>
        <begin position="357"/>
        <end position="398"/>
    </location>
</feature>
<gene>
    <name evidence="2" type="ORF">TTHERM_00898190</name>
</gene>
<feature type="compositionally biased region" description="Polar residues" evidence="1">
    <location>
        <begin position="565"/>
        <end position="577"/>
    </location>
</feature>
<evidence type="ECO:0000313" key="2">
    <source>
        <dbReference type="EMBL" id="EAS01519.2"/>
    </source>
</evidence>
<dbReference type="GeneID" id="7830223"/>